<dbReference type="InterPro" id="IPR012419">
    <property type="entry name" value="Cas1_AcylTrans_dom"/>
</dbReference>
<evidence type="ECO:0000256" key="7">
    <source>
        <dbReference type="ARBA" id="ARBA00023180"/>
    </source>
</evidence>
<dbReference type="GeneID" id="100207689"/>
<feature type="transmembrane region" description="Helical" evidence="8">
    <location>
        <begin position="573"/>
        <end position="598"/>
    </location>
</feature>
<keyword evidence="5 8" id="KW-1133">Transmembrane helix</keyword>
<feature type="transmembrane region" description="Helical" evidence="8">
    <location>
        <begin position="610"/>
        <end position="628"/>
    </location>
</feature>
<dbReference type="RefSeq" id="XP_065655537.1">
    <property type="nucleotide sequence ID" value="XM_065799465.1"/>
</dbReference>
<feature type="transmembrane region" description="Helical" evidence="8">
    <location>
        <begin position="213"/>
        <end position="235"/>
    </location>
</feature>
<evidence type="ECO:0000313" key="11">
    <source>
        <dbReference type="RefSeq" id="XP_065655535.1"/>
    </source>
</evidence>
<evidence type="ECO:0000313" key="10">
    <source>
        <dbReference type="Proteomes" id="UP001652625"/>
    </source>
</evidence>
<feature type="transmembrane region" description="Helical" evidence="8">
    <location>
        <begin position="393"/>
        <end position="420"/>
    </location>
</feature>
<sequence length="650" mass="77067">MADSPAHSHEVDPDPGRLHYRDHNIYLNFINSYGRLPANHPLTIHQKALFVFWITTALFWIIIQLKKVLKHLISSTGQPHDNINKKSPGKFLSSHNLQLVNPKHQTEKLSRLFKSPSKQISPSCSPSKRKDYLDPEAFNISLTKVDCDNVTIKVEKINEKNAIVTKSREEINLSSPKKDKEGAVFKVHIAKLKSGFLKLCTSQDKEQPSFEKFLLKMFIFGWFMFYIFLSDFLHMWPKVNKQYSRDMFVFLFFVLVFVAVIFTIRKTKDKFLNRDQTEEWKGWMQVQFVWYHYFDANETFNSIRCYVGAYVWMTGFGNYIYFSSQKDYSIFRLLKMLFRLNFLVFCVMAMVNHEFVRYYICAMHTYWFLSVWGVMVVLNRYNDNPKFMLLKFFIYFAINALIFNLPGASDFIFAPFIWILHDKDGTLRYWKYRAWLDHWSTLIGMFVAFNFERLEGFFKSLDNDDTFAKKQRVALRAFITAFLLAIFAVWFYFILLKSKKDYLDLHPFTSPVPIVIYIMLRNIHPVLRTHYMNLFSWLGKITLETYLSQIHIYMMGDAKNILVYLPQYPMLNFAFATIVYIAFSYALFHLTVFFSSYIFPRNILVVTKNLLLGGLWLGLCYALVYILTKQLIWSSPHTGLEFLRWNITKY</sequence>
<accession>A0ABM4C1V7</accession>
<feature type="transmembrane region" description="Helical" evidence="8">
    <location>
        <begin position="357"/>
        <end position="381"/>
    </location>
</feature>
<dbReference type="PANTHER" id="PTHR13533:SF45">
    <property type="entry name" value="CAS1P 10 TM ACYL TRANSFERASE DOMAIN-CONTAINING PROTEIN"/>
    <property type="match status" value="1"/>
</dbReference>
<feature type="transmembrane region" description="Helical" evidence="8">
    <location>
        <begin position="505"/>
        <end position="523"/>
    </location>
</feature>
<evidence type="ECO:0000256" key="2">
    <source>
        <dbReference type="ARBA" id="ARBA00010666"/>
    </source>
</evidence>
<keyword evidence="10" id="KW-1185">Reference proteome</keyword>
<evidence type="ECO:0000256" key="5">
    <source>
        <dbReference type="ARBA" id="ARBA00022989"/>
    </source>
</evidence>
<comment type="subcellular location">
    <subcellularLocation>
        <location evidence="1">Membrane</location>
        <topology evidence="1">Multi-pass membrane protein</topology>
    </subcellularLocation>
</comment>
<feature type="transmembrane region" description="Helical" evidence="8">
    <location>
        <begin position="333"/>
        <end position="351"/>
    </location>
</feature>
<feature type="transmembrane region" description="Helical" evidence="8">
    <location>
        <begin position="44"/>
        <end position="63"/>
    </location>
</feature>
<keyword evidence="6 8" id="KW-0472">Membrane</keyword>
<evidence type="ECO:0000313" key="13">
    <source>
        <dbReference type="RefSeq" id="XP_065655537.1"/>
    </source>
</evidence>
<evidence type="ECO:0000256" key="6">
    <source>
        <dbReference type="ARBA" id="ARBA00023136"/>
    </source>
</evidence>
<dbReference type="Pfam" id="PF07779">
    <property type="entry name" value="Cas1_AcylT"/>
    <property type="match status" value="1"/>
</dbReference>
<evidence type="ECO:0000256" key="1">
    <source>
        <dbReference type="ARBA" id="ARBA00004141"/>
    </source>
</evidence>
<dbReference type="RefSeq" id="XP_065655536.1">
    <property type="nucleotide sequence ID" value="XM_065799464.1"/>
</dbReference>
<keyword evidence="7" id="KW-0325">Glycoprotein</keyword>
<proteinExistence type="inferred from homology"/>
<evidence type="ECO:0000313" key="12">
    <source>
        <dbReference type="RefSeq" id="XP_065655536.1"/>
    </source>
</evidence>
<name>A0ABM4C1V7_HYDVU</name>
<keyword evidence="4 8" id="KW-0812">Transmembrane</keyword>
<feature type="transmembrane region" description="Helical" evidence="8">
    <location>
        <begin position="432"/>
        <end position="452"/>
    </location>
</feature>
<dbReference type="RefSeq" id="XP_065655538.1">
    <property type="nucleotide sequence ID" value="XM_065799466.1"/>
</dbReference>
<evidence type="ECO:0000256" key="3">
    <source>
        <dbReference type="ARBA" id="ARBA00022679"/>
    </source>
</evidence>
<evidence type="ECO:0000313" key="14">
    <source>
        <dbReference type="RefSeq" id="XP_065655538.1"/>
    </source>
</evidence>
<feature type="transmembrane region" description="Helical" evidence="8">
    <location>
        <begin position="535"/>
        <end position="553"/>
    </location>
</feature>
<reference evidence="11 12" key="1">
    <citation type="submission" date="2025-05" db="UniProtKB">
        <authorList>
            <consortium name="RefSeq"/>
        </authorList>
    </citation>
    <scope>IDENTIFICATION</scope>
</reference>
<comment type="similarity">
    <text evidence="2">Belongs to the PC-esterase family. CASD1 subfamily.</text>
</comment>
<evidence type="ECO:0000259" key="9">
    <source>
        <dbReference type="Pfam" id="PF07779"/>
    </source>
</evidence>
<evidence type="ECO:0000256" key="4">
    <source>
        <dbReference type="ARBA" id="ARBA00022692"/>
    </source>
</evidence>
<keyword evidence="3" id="KW-0808">Transferase</keyword>
<organism evidence="10 11">
    <name type="scientific">Hydra vulgaris</name>
    <name type="common">Hydra</name>
    <name type="synonym">Hydra attenuata</name>
    <dbReference type="NCBI Taxonomy" id="6087"/>
    <lineage>
        <taxon>Eukaryota</taxon>
        <taxon>Metazoa</taxon>
        <taxon>Cnidaria</taxon>
        <taxon>Hydrozoa</taxon>
        <taxon>Hydroidolina</taxon>
        <taxon>Anthoathecata</taxon>
        <taxon>Aplanulata</taxon>
        <taxon>Hydridae</taxon>
        <taxon>Hydra</taxon>
    </lineage>
</organism>
<dbReference type="Proteomes" id="UP001652625">
    <property type="component" value="Chromosome 06"/>
</dbReference>
<feature type="transmembrane region" description="Helical" evidence="8">
    <location>
        <begin position="473"/>
        <end position="493"/>
    </location>
</feature>
<dbReference type="RefSeq" id="XP_065655535.1">
    <property type="nucleotide sequence ID" value="XM_065799463.1"/>
</dbReference>
<protein>
    <submittedName>
        <fullName evidence="11 12">Uncharacterized protein LOC100207689 isoform X2</fullName>
    </submittedName>
</protein>
<evidence type="ECO:0000256" key="8">
    <source>
        <dbReference type="SAM" id="Phobius"/>
    </source>
</evidence>
<gene>
    <name evidence="11 12 13 14" type="primary">LOC100207689</name>
</gene>
<dbReference type="PANTHER" id="PTHR13533">
    <property type="entry name" value="N-ACETYLNEURAMINATE 9-O-ACETYLTRANSFERASE"/>
    <property type="match status" value="1"/>
</dbReference>
<feature type="transmembrane region" description="Helical" evidence="8">
    <location>
        <begin position="247"/>
        <end position="264"/>
    </location>
</feature>
<feature type="domain" description="Cas1p 10 TM acyl transferase" evidence="9">
    <location>
        <begin position="203"/>
        <end position="610"/>
    </location>
</feature>